<accession>A0A9P8LCZ9</accession>
<evidence type="ECO:0000313" key="5">
    <source>
        <dbReference type="EMBL" id="KAH0559971.1"/>
    </source>
</evidence>
<comment type="caution">
    <text evidence="5">The sequence shown here is derived from an EMBL/GenBank/DDBJ whole genome shotgun (WGS) entry which is preliminary data.</text>
</comment>
<dbReference type="SUPFAM" id="SSF52540">
    <property type="entry name" value="P-loop containing nucleoside triphosphate hydrolases"/>
    <property type="match status" value="1"/>
</dbReference>
<feature type="repeat" description="ANK" evidence="2">
    <location>
        <begin position="606"/>
        <end position="638"/>
    </location>
</feature>
<dbReference type="SMART" id="SM00248">
    <property type="entry name" value="ANK"/>
    <property type="match status" value="3"/>
</dbReference>
<proteinExistence type="predicted"/>
<keyword evidence="6" id="KW-1185">Reference proteome</keyword>
<dbReference type="PROSITE" id="PS50088">
    <property type="entry name" value="ANK_REPEAT"/>
    <property type="match status" value="3"/>
</dbReference>
<dbReference type="PRINTS" id="PR01415">
    <property type="entry name" value="ANKYRIN"/>
</dbReference>
<dbReference type="PANTHER" id="PTHR10039:SF5">
    <property type="entry name" value="NACHT DOMAIN-CONTAINING PROTEIN"/>
    <property type="match status" value="1"/>
</dbReference>
<dbReference type="InterPro" id="IPR027417">
    <property type="entry name" value="P-loop_NTPase"/>
</dbReference>
<evidence type="ECO:0000259" key="4">
    <source>
        <dbReference type="Pfam" id="PF24883"/>
    </source>
</evidence>
<name>A0A9P8LCZ9_9PEZI</name>
<keyword evidence="1" id="KW-0677">Repeat</keyword>
<evidence type="ECO:0008006" key="7">
    <source>
        <dbReference type="Google" id="ProtNLM"/>
    </source>
</evidence>
<feature type="repeat" description="ANK" evidence="2">
    <location>
        <begin position="640"/>
        <end position="672"/>
    </location>
</feature>
<reference evidence="5" key="1">
    <citation type="submission" date="2021-03" db="EMBL/GenBank/DDBJ databases">
        <title>Comparative genomics and phylogenomic investigation of the class Geoglossomycetes provide insights into ecological specialization and systematics.</title>
        <authorList>
            <person name="Melie T."/>
            <person name="Pirro S."/>
            <person name="Miller A.N."/>
            <person name="Quandt A."/>
        </authorList>
    </citation>
    <scope>NUCLEOTIDE SEQUENCE</scope>
    <source>
        <strain evidence="5">CAQ_001_2017</strain>
    </source>
</reference>
<organism evidence="5 6">
    <name type="scientific">Trichoglossum hirsutum</name>
    <dbReference type="NCBI Taxonomy" id="265104"/>
    <lineage>
        <taxon>Eukaryota</taxon>
        <taxon>Fungi</taxon>
        <taxon>Dikarya</taxon>
        <taxon>Ascomycota</taxon>
        <taxon>Pezizomycotina</taxon>
        <taxon>Geoglossomycetes</taxon>
        <taxon>Geoglossales</taxon>
        <taxon>Geoglossaceae</taxon>
        <taxon>Trichoglossum</taxon>
    </lineage>
</organism>
<evidence type="ECO:0000259" key="3">
    <source>
        <dbReference type="Pfam" id="PF22939"/>
    </source>
</evidence>
<protein>
    <recommendedName>
        <fullName evidence="7">NACHT domain-containing protein</fullName>
    </recommendedName>
</protein>
<dbReference type="Pfam" id="PF24883">
    <property type="entry name" value="NPHP3_N"/>
    <property type="match status" value="1"/>
</dbReference>
<dbReference type="Gene3D" id="1.25.40.20">
    <property type="entry name" value="Ankyrin repeat-containing domain"/>
    <property type="match status" value="1"/>
</dbReference>
<feature type="domain" description="Nephrocystin 3-like N-terminal" evidence="4">
    <location>
        <begin position="138"/>
        <end position="305"/>
    </location>
</feature>
<evidence type="ECO:0000313" key="6">
    <source>
        <dbReference type="Proteomes" id="UP000750711"/>
    </source>
</evidence>
<dbReference type="EMBL" id="JAGHQM010000477">
    <property type="protein sequence ID" value="KAH0559971.1"/>
    <property type="molecule type" value="Genomic_DNA"/>
</dbReference>
<dbReference type="InterPro" id="IPR056884">
    <property type="entry name" value="NPHP3-like_N"/>
</dbReference>
<dbReference type="AlphaFoldDB" id="A0A9P8LCZ9"/>
<dbReference type="InterPro" id="IPR002110">
    <property type="entry name" value="Ankyrin_rpt"/>
</dbReference>
<dbReference type="PROSITE" id="PS50297">
    <property type="entry name" value="ANK_REP_REGION"/>
    <property type="match status" value="2"/>
</dbReference>
<feature type="domain" description="GPI inositol-deacylase winged helix" evidence="3">
    <location>
        <begin position="405"/>
        <end position="495"/>
    </location>
</feature>
<dbReference type="Proteomes" id="UP000750711">
    <property type="component" value="Unassembled WGS sequence"/>
</dbReference>
<dbReference type="Pfam" id="PF22939">
    <property type="entry name" value="WHD_GPIID"/>
    <property type="match status" value="1"/>
</dbReference>
<dbReference type="InterPro" id="IPR036770">
    <property type="entry name" value="Ankyrin_rpt-contain_sf"/>
</dbReference>
<gene>
    <name evidence="5" type="ORF">GP486_003511</name>
</gene>
<sequence>MVFLGVPHCGASLAHRIRTEEPQSLEIQDHCSCCYGEPKAIYDDIASISEEFRPVASIYRIASSVPGTFDPDMGVDSGRGARVTDPGWETGVMQIELSKRVLLVIKQMIKDIDNEEESTLWFPVIGRRPEEISRRLPGTCEWIIDTPEFQDWLTDGSPILWLTGIAGSGKSVMSSFVVEYLTAPRSFQAITTSYFCDGRGEFEGSASQVLWTLTCRIAAQRSQRLSNSRFLRRVASIDASTVTLSKARYAFNAMLKSFGSDEKFFLIIDGIDECNLSQNLLLAEAVKSACSQKQPPHARCFISSRPSYGIRRCLDGVPKIDLSQEVRVGIDIAAYVTSKVSELSLKAPQYELHHERLIEDILSRSHGIFLLVSLQTDLLFRDIIFDTKAIEVMIEGLPSSLEKTYERMFQAIHRRDRAVARKIFSWVIYGARPLRVDELTIALSIDANYTSHTSVDYQVLLDPEKGIRQICGGLVTIAENGSVLLVHQSVKEYLLFSTTAPMWTRNLETWAKESIARTCIYYLMFDSVGGHPDLTFYRSRQTQSHHGDTLLLEYATKYWGVHYRQAEDQSSYLPCLLQHFLESRNGGNEYYPDCFVYSGIRAPVGPMESPLHICSRFGFVGLAKMYLEMGADVDANSQICGGTALHHAAAHGHLEIARLLLTRGADVNVPTITYGETPLHLAVTNNHFDMVMLLLESGSDIYAVARASKSLPWKLASDCGHFKIMQFLLEWERIGKASSREEITAVEFSGSPSDEQATVTDAYEGRVSHMGALGGLRWLVVILLEMGADLAPSRRISAWLKRRPGTSKLVLRIRNGKGA</sequence>
<feature type="repeat" description="ANK" evidence="2">
    <location>
        <begin position="674"/>
        <end position="706"/>
    </location>
</feature>
<dbReference type="InterPro" id="IPR054471">
    <property type="entry name" value="GPIID_WHD"/>
</dbReference>
<dbReference type="Gene3D" id="3.40.50.300">
    <property type="entry name" value="P-loop containing nucleotide triphosphate hydrolases"/>
    <property type="match status" value="1"/>
</dbReference>
<dbReference type="PANTHER" id="PTHR10039">
    <property type="entry name" value="AMELOGENIN"/>
    <property type="match status" value="1"/>
</dbReference>
<dbReference type="SUPFAM" id="SSF48403">
    <property type="entry name" value="Ankyrin repeat"/>
    <property type="match status" value="1"/>
</dbReference>
<evidence type="ECO:0000256" key="1">
    <source>
        <dbReference type="ARBA" id="ARBA00022737"/>
    </source>
</evidence>
<dbReference type="Pfam" id="PF12796">
    <property type="entry name" value="Ank_2"/>
    <property type="match status" value="1"/>
</dbReference>
<evidence type="ECO:0000256" key="2">
    <source>
        <dbReference type="PROSITE-ProRule" id="PRU00023"/>
    </source>
</evidence>
<keyword evidence="2" id="KW-0040">ANK repeat</keyword>